<dbReference type="Pfam" id="PF12708">
    <property type="entry name" value="Pect-lyase_RHGA_epim"/>
    <property type="match status" value="1"/>
</dbReference>
<dbReference type="Proteomes" id="UP001424741">
    <property type="component" value="Unassembled WGS sequence"/>
</dbReference>
<evidence type="ECO:0000256" key="4">
    <source>
        <dbReference type="ARBA" id="ARBA00022837"/>
    </source>
</evidence>
<evidence type="ECO:0000256" key="3">
    <source>
        <dbReference type="ARBA" id="ARBA00022729"/>
    </source>
</evidence>
<organism evidence="8 9">
    <name type="scientific">Rubritalea halochordaticola</name>
    <dbReference type="NCBI Taxonomy" id="714537"/>
    <lineage>
        <taxon>Bacteria</taxon>
        <taxon>Pseudomonadati</taxon>
        <taxon>Verrucomicrobiota</taxon>
        <taxon>Verrucomicrobiia</taxon>
        <taxon>Verrucomicrobiales</taxon>
        <taxon>Rubritaleaceae</taxon>
        <taxon>Rubritalea</taxon>
    </lineage>
</organism>
<accession>A0ABP9V3V4</accession>
<evidence type="ECO:0000256" key="2">
    <source>
        <dbReference type="ARBA" id="ARBA00022525"/>
    </source>
</evidence>
<evidence type="ECO:0000313" key="8">
    <source>
        <dbReference type="EMBL" id="GAA5496670.1"/>
    </source>
</evidence>
<name>A0ABP9V3V4_9BACT</name>
<feature type="signal peptide" evidence="6">
    <location>
        <begin position="1"/>
        <end position="25"/>
    </location>
</feature>
<dbReference type="Pfam" id="PF18884">
    <property type="entry name" value="TSP3_bac"/>
    <property type="match status" value="2"/>
</dbReference>
<keyword evidence="4" id="KW-0106">Calcium</keyword>
<evidence type="ECO:0000256" key="1">
    <source>
        <dbReference type="ARBA" id="ARBA00004613"/>
    </source>
</evidence>
<comment type="caution">
    <text evidence="8">The sequence shown here is derived from an EMBL/GenBank/DDBJ whole genome shotgun (WGS) entry which is preliminary data.</text>
</comment>
<keyword evidence="2" id="KW-0964">Secreted</keyword>
<keyword evidence="9" id="KW-1185">Reference proteome</keyword>
<dbReference type="EMBL" id="BAABRL010000009">
    <property type="protein sequence ID" value="GAA5496670.1"/>
    <property type="molecule type" value="Genomic_DNA"/>
</dbReference>
<proteinExistence type="predicted"/>
<feature type="domain" description="Rhamnogalacturonase A/B/Epimerase-like pectate lyase" evidence="7">
    <location>
        <begin position="402"/>
        <end position="446"/>
    </location>
</feature>
<evidence type="ECO:0000256" key="6">
    <source>
        <dbReference type="SAM" id="SignalP"/>
    </source>
</evidence>
<dbReference type="InterPro" id="IPR024535">
    <property type="entry name" value="RHGA/B-epi-like_pectate_lyase"/>
</dbReference>
<comment type="subcellular location">
    <subcellularLocation>
        <location evidence="1">Secreted</location>
    </subcellularLocation>
</comment>
<protein>
    <recommendedName>
        <fullName evidence="7">Rhamnogalacturonase A/B/Epimerase-like pectate lyase domain-containing protein</fullName>
    </recommendedName>
</protein>
<evidence type="ECO:0000313" key="9">
    <source>
        <dbReference type="Proteomes" id="UP001424741"/>
    </source>
</evidence>
<dbReference type="SUPFAM" id="SSF51126">
    <property type="entry name" value="Pectin lyase-like"/>
    <property type="match status" value="1"/>
</dbReference>
<dbReference type="InterPro" id="IPR059100">
    <property type="entry name" value="TSP3_bac"/>
</dbReference>
<feature type="region of interest" description="Disordered" evidence="5">
    <location>
        <begin position="42"/>
        <end position="64"/>
    </location>
</feature>
<gene>
    <name evidence="8" type="ORF">Rhal01_02855</name>
</gene>
<dbReference type="InterPro" id="IPR011050">
    <property type="entry name" value="Pectin_lyase_fold/virulence"/>
</dbReference>
<dbReference type="RefSeq" id="WP_346189301.1">
    <property type="nucleotide sequence ID" value="NZ_BAABRL010000009.1"/>
</dbReference>
<dbReference type="Gene3D" id="2.160.20.10">
    <property type="entry name" value="Single-stranded right-handed beta-helix, Pectin lyase-like"/>
    <property type="match status" value="1"/>
</dbReference>
<feature type="chain" id="PRO_5046966388" description="Rhamnogalacturonase A/B/Epimerase-like pectate lyase domain-containing protein" evidence="6">
    <location>
        <begin position="26"/>
        <end position="968"/>
    </location>
</feature>
<evidence type="ECO:0000259" key="7">
    <source>
        <dbReference type="Pfam" id="PF12708"/>
    </source>
</evidence>
<sequence length="968" mass="106226">MLQKFNLIGVVALSILCVLPQSAEADVGLWERKYGVENLLEDADSDNDGVSDGEEKKAGTDPYSHTSVLRLTREELSDSDSYIVWPTSHGVNYQVEASQSLKNSEWQSFGEVIRGNGGMAYLKMAESSQIGSFYRVKIQNPIPEGWDESFLEEAPDSDRDGIADIKEYLAKTDPVTNSSGLLMPKVIFSPVTKLSWASIEGKSYQLNKRLPGGEWITYGIKRKGSGEIISIVVEQELDAEYSITVEDFDSDGDGLTDWEEYQTGFNPYLATSDPKLGEDATRLQQKLNVNVETVRVEVLDPVANVTNMSSAKIRIRRVGGGLDKISFDYTVGGDAIPDMDYESLSGSAIIPFGADFVDVEVNPLATSQLVLLRKVYVSVQANGFYFDGSAVVKVHILRENSINVKDHGAVGDGDADDTQAIQAAITALENDPSKNTLYFPAGTYRLATRRFGDETYYGRDKLLKLGETDLANRDLVIRGEPGTVLYSDVGTKRAHILVVMSSFRTLAVYGMSFEKSKTPLEAGPADGSDGVSLVRVDNRVVYEIRFEDCIFNNCHGAVTTYGRGTEARGNCKNLIFQKCQVLNPYGTNTTGIGSHWGGGQQVVIWGWVERAVYEHCIFEGGGEDMSDHYYCPAGRQKDGCHFGNPLRLEFHHNIVRRMGVEAVFQTNKSTFMANSLEAFEMPPADGLTEVSVLVEKGAGADSTYQIGQLINIRRPHDGITEGANNVFRITDYDENTNVLSFVNEGYEGNDPAGQYVAKGRPIYLQIDSGNYADIQYNYVDGTLPVGAEYSYACGIVLATKGIVSNNVVTGYINGIVSYKEACIPVYPGIDGILIYKNFIETRQPSSSNNYFMYGISTNSSYSLIADNTIVSPRSVRTVGIALRGDETTVRGNIIQAVEKVVNGYGSSQRSTGIQLANQSSLSRVLLNTTRNFDVGVGPQPNQLTPYYVSDHYSIDDELDVDSHGLIEE</sequence>
<reference evidence="8 9" key="1">
    <citation type="submission" date="2024-02" db="EMBL/GenBank/DDBJ databases">
        <title>Rubritalea halochordaticola NBRC 107102.</title>
        <authorList>
            <person name="Ichikawa N."/>
            <person name="Katano-Makiyama Y."/>
            <person name="Hidaka K."/>
        </authorList>
    </citation>
    <scope>NUCLEOTIDE SEQUENCE [LARGE SCALE GENOMIC DNA]</scope>
    <source>
        <strain evidence="8 9">NBRC 107102</strain>
    </source>
</reference>
<evidence type="ECO:0000256" key="5">
    <source>
        <dbReference type="SAM" id="MobiDB-lite"/>
    </source>
</evidence>
<keyword evidence="3 6" id="KW-0732">Signal</keyword>
<dbReference type="InterPro" id="IPR012334">
    <property type="entry name" value="Pectin_lyas_fold"/>
</dbReference>
<feature type="compositionally biased region" description="Acidic residues" evidence="5">
    <location>
        <begin position="42"/>
        <end position="52"/>
    </location>
</feature>